<feature type="compositionally biased region" description="Basic residues" evidence="1">
    <location>
        <begin position="67"/>
        <end position="83"/>
    </location>
</feature>
<name>A0A9N9I017_9GLOM</name>
<evidence type="ECO:0000256" key="1">
    <source>
        <dbReference type="SAM" id="MobiDB-lite"/>
    </source>
</evidence>
<reference evidence="2" key="1">
    <citation type="submission" date="2021-06" db="EMBL/GenBank/DDBJ databases">
        <authorList>
            <person name="Kallberg Y."/>
            <person name="Tangrot J."/>
            <person name="Rosling A."/>
        </authorList>
    </citation>
    <scope>NUCLEOTIDE SEQUENCE</scope>
    <source>
        <strain evidence="2">MA453B</strain>
    </source>
</reference>
<accession>A0A9N9I017</accession>
<feature type="region of interest" description="Disordered" evidence="1">
    <location>
        <begin position="57"/>
        <end position="102"/>
    </location>
</feature>
<keyword evidence="3" id="KW-1185">Reference proteome</keyword>
<dbReference type="EMBL" id="CAJVPY010009943">
    <property type="protein sequence ID" value="CAG8713959.1"/>
    <property type="molecule type" value="Genomic_DNA"/>
</dbReference>
<dbReference type="OrthoDB" id="2353002at2759"/>
<evidence type="ECO:0000313" key="2">
    <source>
        <dbReference type="EMBL" id="CAG8713959.1"/>
    </source>
</evidence>
<sequence length="266" mass="30889">MVDQTQEQNYVGSVHLIEEYPCINSQNQVFQSTWYPSHDLCQPSFTRQPAQYSYSHHAYQRSPNHPQKFRLKQRTNQRQRSRPRQSPNSNRSNRTSDPMSQIQLTSTYTTPMDVSFMIDYLQKTNYHENPELFLHENGHDLNVQSSFHPQNTNNFMFNNCQSLHNHQPLPDFDSIISHDMLGYNQVGTPSNANLNMMENQINPTVTATLDHVQINDCMNAVPMNFNISSDFLLYPPNNYVFPDAPLTDSSSSQIILPNYQQTHFLV</sequence>
<feature type="compositionally biased region" description="Low complexity" evidence="1">
    <location>
        <begin position="84"/>
        <end position="96"/>
    </location>
</feature>
<dbReference type="Proteomes" id="UP000789405">
    <property type="component" value="Unassembled WGS sequence"/>
</dbReference>
<comment type="caution">
    <text evidence="2">The sequence shown here is derived from an EMBL/GenBank/DDBJ whole genome shotgun (WGS) entry which is preliminary data.</text>
</comment>
<gene>
    <name evidence="2" type="ORF">DERYTH_LOCUS13798</name>
</gene>
<dbReference type="AlphaFoldDB" id="A0A9N9I017"/>
<proteinExistence type="predicted"/>
<protein>
    <submittedName>
        <fullName evidence="2">12824_t:CDS:1</fullName>
    </submittedName>
</protein>
<evidence type="ECO:0000313" key="3">
    <source>
        <dbReference type="Proteomes" id="UP000789405"/>
    </source>
</evidence>
<organism evidence="2 3">
    <name type="scientific">Dentiscutata erythropus</name>
    <dbReference type="NCBI Taxonomy" id="1348616"/>
    <lineage>
        <taxon>Eukaryota</taxon>
        <taxon>Fungi</taxon>
        <taxon>Fungi incertae sedis</taxon>
        <taxon>Mucoromycota</taxon>
        <taxon>Glomeromycotina</taxon>
        <taxon>Glomeromycetes</taxon>
        <taxon>Diversisporales</taxon>
        <taxon>Gigasporaceae</taxon>
        <taxon>Dentiscutata</taxon>
    </lineage>
</organism>